<accession>A0A9P8RMI0</accession>
<keyword evidence="3" id="KW-1185">Reference proteome</keyword>
<gene>
    <name evidence="2" type="ORF">GP486_005549</name>
</gene>
<dbReference type="EMBL" id="JAGHQM010001054">
    <property type="protein sequence ID" value="KAH0556617.1"/>
    <property type="molecule type" value="Genomic_DNA"/>
</dbReference>
<organism evidence="2 3">
    <name type="scientific">Trichoglossum hirsutum</name>
    <dbReference type="NCBI Taxonomy" id="265104"/>
    <lineage>
        <taxon>Eukaryota</taxon>
        <taxon>Fungi</taxon>
        <taxon>Dikarya</taxon>
        <taxon>Ascomycota</taxon>
        <taxon>Pezizomycotina</taxon>
        <taxon>Geoglossomycetes</taxon>
        <taxon>Geoglossales</taxon>
        <taxon>Geoglossaceae</taxon>
        <taxon>Trichoglossum</taxon>
    </lineage>
</organism>
<protein>
    <submittedName>
        <fullName evidence="2">Uncharacterized protein</fullName>
    </submittedName>
</protein>
<sequence length="280" mass="32098">MEQDSHNPRDSTLIKRESDDSRSMERHFARLSVGSHSRGGRHSRSLSNCSAYSEGESRFEREDEEEPDEPFFDERFQQALRSGIDLAEEVTNILCACELVTDTSSILHRLWKDATALRGYRNPASRIVGVVGGSGEEFRHRANQFTEPYTIEVEYMNNAEICEQLKELLWSYRQLYIEGTESAASDAEYKTYQSQSELAWHTLEAAFGHREELIPEYLQDGSEGAVNRIYEQLRTWACEIDWPGDGQGKWSSTARTAKECNQKMSVFAGNSLWPFTKVIR</sequence>
<evidence type="ECO:0000313" key="2">
    <source>
        <dbReference type="EMBL" id="KAH0556617.1"/>
    </source>
</evidence>
<reference evidence="2" key="1">
    <citation type="submission" date="2021-03" db="EMBL/GenBank/DDBJ databases">
        <title>Comparative genomics and phylogenomic investigation of the class Geoglossomycetes provide insights into ecological specialization and systematics.</title>
        <authorList>
            <person name="Melie T."/>
            <person name="Pirro S."/>
            <person name="Miller A.N."/>
            <person name="Quandt A."/>
        </authorList>
    </citation>
    <scope>NUCLEOTIDE SEQUENCE</scope>
    <source>
        <strain evidence="2">CAQ_001_2017</strain>
    </source>
</reference>
<dbReference type="AlphaFoldDB" id="A0A9P8RMI0"/>
<evidence type="ECO:0000313" key="3">
    <source>
        <dbReference type="Proteomes" id="UP000750711"/>
    </source>
</evidence>
<name>A0A9P8RMI0_9PEZI</name>
<evidence type="ECO:0000256" key="1">
    <source>
        <dbReference type="SAM" id="MobiDB-lite"/>
    </source>
</evidence>
<comment type="caution">
    <text evidence="2">The sequence shown here is derived from an EMBL/GenBank/DDBJ whole genome shotgun (WGS) entry which is preliminary data.</text>
</comment>
<feature type="compositionally biased region" description="Basic and acidic residues" evidence="1">
    <location>
        <begin position="1"/>
        <end position="28"/>
    </location>
</feature>
<proteinExistence type="predicted"/>
<feature type="region of interest" description="Disordered" evidence="1">
    <location>
        <begin position="1"/>
        <end position="70"/>
    </location>
</feature>
<dbReference type="Proteomes" id="UP000750711">
    <property type="component" value="Unassembled WGS sequence"/>
</dbReference>